<keyword evidence="4" id="KW-1133">Transmembrane helix</keyword>
<accession>A0ABQ6IMH9</accession>
<name>A0ABQ6IMH9_9MICO</name>
<comment type="subcellular location">
    <subcellularLocation>
        <location evidence="1">Cell membrane</location>
        <topology evidence="1">Multi-pass membrane protein</topology>
    </subcellularLocation>
</comment>
<protein>
    <recommendedName>
        <fullName evidence="6">Type II secretion system protein GspF domain-containing protein</fullName>
    </recommendedName>
</protein>
<organism evidence="7 8">
    <name type="scientific">Mobilicoccus caccae</name>
    <dbReference type="NCBI Taxonomy" id="1859295"/>
    <lineage>
        <taxon>Bacteria</taxon>
        <taxon>Bacillati</taxon>
        <taxon>Actinomycetota</taxon>
        <taxon>Actinomycetes</taxon>
        <taxon>Micrococcales</taxon>
        <taxon>Dermatophilaceae</taxon>
        <taxon>Mobilicoccus</taxon>
    </lineage>
</organism>
<keyword evidence="5" id="KW-0472">Membrane</keyword>
<evidence type="ECO:0000256" key="5">
    <source>
        <dbReference type="ARBA" id="ARBA00023136"/>
    </source>
</evidence>
<evidence type="ECO:0000313" key="8">
    <source>
        <dbReference type="Proteomes" id="UP001157126"/>
    </source>
</evidence>
<evidence type="ECO:0000256" key="2">
    <source>
        <dbReference type="ARBA" id="ARBA00022475"/>
    </source>
</evidence>
<evidence type="ECO:0000256" key="3">
    <source>
        <dbReference type="ARBA" id="ARBA00022692"/>
    </source>
</evidence>
<proteinExistence type="predicted"/>
<dbReference type="InterPro" id="IPR018076">
    <property type="entry name" value="T2SS_GspF_dom"/>
</dbReference>
<keyword evidence="2" id="KW-1003">Cell membrane</keyword>
<dbReference type="Pfam" id="PF00482">
    <property type="entry name" value="T2SSF"/>
    <property type="match status" value="1"/>
</dbReference>
<feature type="domain" description="Type II secretion system protein GspF" evidence="6">
    <location>
        <begin position="58"/>
        <end position="173"/>
    </location>
</feature>
<keyword evidence="8" id="KW-1185">Reference proteome</keyword>
<evidence type="ECO:0000256" key="1">
    <source>
        <dbReference type="ARBA" id="ARBA00004651"/>
    </source>
</evidence>
<sequence length="228" mass="23742">MTGMLLGVLVALAVLLVPSRTPRLWARAAPRAAAPVDRHSGRRAAAQTTGEVEGLLAFLDVVAPSLRAGRTPEEAVRLACDVVGGSTFVDAVGEAVAHGRSVDVVVERHARNHPESALFARAWQLSLRTGCPLADAVECAARGVRARLAHRRRVVTASAGARSTIRILMALPLGGPLLAVAVGVDPVEAYLTSPTAWACLAAGGVLVLLGRAWVDRSVRDVARGPVLA</sequence>
<evidence type="ECO:0000259" key="6">
    <source>
        <dbReference type="Pfam" id="PF00482"/>
    </source>
</evidence>
<dbReference type="PANTHER" id="PTHR35007">
    <property type="entry name" value="INTEGRAL MEMBRANE PROTEIN-RELATED"/>
    <property type="match status" value="1"/>
</dbReference>
<keyword evidence="3" id="KW-0812">Transmembrane</keyword>
<evidence type="ECO:0000313" key="7">
    <source>
        <dbReference type="EMBL" id="GMA38311.1"/>
    </source>
</evidence>
<dbReference type="PANTHER" id="PTHR35007:SF4">
    <property type="entry name" value="CONSERVED TRANSMEMBRANE PROTEIN-RELATED"/>
    <property type="match status" value="1"/>
</dbReference>
<dbReference type="Proteomes" id="UP001157126">
    <property type="component" value="Unassembled WGS sequence"/>
</dbReference>
<gene>
    <name evidence="7" type="ORF">GCM10025883_03560</name>
</gene>
<comment type="caution">
    <text evidence="7">The sequence shown here is derived from an EMBL/GenBank/DDBJ whole genome shotgun (WGS) entry which is preliminary data.</text>
</comment>
<evidence type="ECO:0000256" key="4">
    <source>
        <dbReference type="ARBA" id="ARBA00022989"/>
    </source>
</evidence>
<reference evidence="8" key="1">
    <citation type="journal article" date="2019" name="Int. J. Syst. Evol. Microbiol.">
        <title>The Global Catalogue of Microorganisms (GCM) 10K type strain sequencing project: providing services to taxonomists for standard genome sequencing and annotation.</title>
        <authorList>
            <consortium name="The Broad Institute Genomics Platform"/>
            <consortium name="The Broad Institute Genome Sequencing Center for Infectious Disease"/>
            <person name="Wu L."/>
            <person name="Ma J."/>
        </authorList>
    </citation>
    <scope>NUCLEOTIDE SEQUENCE [LARGE SCALE GENOMIC DNA]</scope>
    <source>
        <strain evidence="8">NBRC 113072</strain>
    </source>
</reference>
<dbReference type="EMBL" id="BSUO01000001">
    <property type="protein sequence ID" value="GMA38311.1"/>
    <property type="molecule type" value="Genomic_DNA"/>
</dbReference>